<evidence type="ECO:0000256" key="2">
    <source>
        <dbReference type="SAM" id="MobiDB-lite"/>
    </source>
</evidence>
<feature type="compositionally biased region" description="Polar residues" evidence="2">
    <location>
        <begin position="444"/>
        <end position="463"/>
    </location>
</feature>
<proteinExistence type="predicted"/>
<feature type="region of interest" description="Disordered" evidence="2">
    <location>
        <begin position="385"/>
        <end position="475"/>
    </location>
</feature>
<name>A0A4Y7QDC4_9AGAM</name>
<dbReference type="GO" id="GO:0000795">
    <property type="term" value="C:synaptonemal complex"/>
    <property type="evidence" value="ECO:0007669"/>
    <property type="project" value="InterPro"/>
</dbReference>
<feature type="region of interest" description="Disordered" evidence="2">
    <location>
        <begin position="297"/>
        <end position="370"/>
    </location>
</feature>
<dbReference type="STRING" id="50990.A0A4Y7QDC4"/>
<keyword evidence="4" id="KW-1185">Reference proteome</keyword>
<dbReference type="OrthoDB" id="2535391at2759"/>
<dbReference type="InterPro" id="IPR042123">
    <property type="entry name" value="Zip3/RNF212-like"/>
</dbReference>
<dbReference type="PANTHER" id="PTHR22663:SF17">
    <property type="entry name" value="RING FINGER PROTEIN NARYA-RELATED"/>
    <property type="match status" value="1"/>
</dbReference>
<dbReference type="GO" id="GO:0019789">
    <property type="term" value="F:SUMO transferase activity"/>
    <property type="evidence" value="ECO:0007669"/>
    <property type="project" value="InterPro"/>
</dbReference>
<dbReference type="GO" id="GO:0007131">
    <property type="term" value="P:reciprocal meiotic recombination"/>
    <property type="evidence" value="ECO:0007669"/>
    <property type="project" value="InterPro"/>
</dbReference>
<feature type="region of interest" description="Disordered" evidence="2">
    <location>
        <begin position="166"/>
        <end position="241"/>
    </location>
</feature>
<dbReference type="Proteomes" id="UP000294933">
    <property type="component" value="Unassembled WGS sequence"/>
</dbReference>
<accession>A0A4Y7QDC4</accession>
<feature type="compositionally biased region" description="Polar residues" evidence="2">
    <location>
        <begin position="410"/>
        <end position="424"/>
    </location>
</feature>
<dbReference type="GO" id="GO:0007129">
    <property type="term" value="P:homologous chromosome pairing at meiosis"/>
    <property type="evidence" value="ECO:0007669"/>
    <property type="project" value="TreeGrafter"/>
</dbReference>
<organism evidence="3 4">
    <name type="scientific">Rickenella mellea</name>
    <dbReference type="NCBI Taxonomy" id="50990"/>
    <lineage>
        <taxon>Eukaryota</taxon>
        <taxon>Fungi</taxon>
        <taxon>Dikarya</taxon>
        <taxon>Basidiomycota</taxon>
        <taxon>Agaricomycotina</taxon>
        <taxon>Agaricomycetes</taxon>
        <taxon>Hymenochaetales</taxon>
        <taxon>Rickenellaceae</taxon>
        <taxon>Rickenella</taxon>
    </lineage>
</organism>
<dbReference type="VEuPathDB" id="FungiDB:BD410DRAFT_896466"/>
<dbReference type="EMBL" id="ML170165">
    <property type="protein sequence ID" value="TDL24860.1"/>
    <property type="molecule type" value="Genomic_DNA"/>
</dbReference>
<dbReference type="GO" id="GO:0016925">
    <property type="term" value="P:protein sumoylation"/>
    <property type="evidence" value="ECO:0007669"/>
    <property type="project" value="TreeGrafter"/>
</dbReference>
<feature type="compositionally biased region" description="Pro residues" evidence="2">
    <location>
        <begin position="304"/>
        <end position="316"/>
    </location>
</feature>
<sequence length="475" mass="52511">MEMQAGSAVEPQDMGFWEFVTCARCHLPFSVVSDPNAPPCTPFWLTECGHVLCNSHLSADQSCQACGAQNIVLTPLQRDMPSPFSEWFQSAPHQLDLMAETVKFQQSCLMSLVRHFKSKYMKQRTLMERCKAQIAEVQSLRTEIESLRRENDQLRQARGYAAEYRQQPLDVQNSNGKRTMGDYRSSTSSPRSIMTPLGPPRLTLPRDHEQPPLVSKNGNSDLGQAHTAGNQNPSSNRVLDRPGSRQFAHQYAYMPQTPQQVPQQQILSHAQQAPTRITGGQHNNGEQQRQVHARNNFTMVNPNQPGPRLMPPPPTPISGRHGVTSKTQSLNGNSGSQQKWIPINQSSTSTSQHHFQQQQQGSNGPNTFGRNVTQQAQASNENRFQFQSRPGPVQALPQGHAQPVHRLAPSTANTSGPGMTSSGNRVVPATPSGSRRFFPPTPVHTAQRQQQVKQNFGPGSTSRKPFRPAGQGGFG</sequence>
<evidence type="ECO:0000313" key="3">
    <source>
        <dbReference type="EMBL" id="TDL24860.1"/>
    </source>
</evidence>
<feature type="compositionally biased region" description="Low complexity" evidence="2">
    <location>
        <begin position="344"/>
        <end position="364"/>
    </location>
</feature>
<gene>
    <name evidence="3" type="ORF">BD410DRAFT_896466</name>
</gene>
<reference evidence="3 4" key="1">
    <citation type="submission" date="2018-06" db="EMBL/GenBank/DDBJ databases">
        <title>A transcriptomic atlas of mushroom development highlights an independent origin of complex multicellularity.</title>
        <authorList>
            <consortium name="DOE Joint Genome Institute"/>
            <person name="Krizsan K."/>
            <person name="Almasi E."/>
            <person name="Merenyi Z."/>
            <person name="Sahu N."/>
            <person name="Viragh M."/>
            <person name="Koszo T."/>
            <person name="Mondo S."/>
            <person name="Kiss B."/>
            <person name="Balint B."/>
            <person name="Kues U."/>
            <person name="Barry K."/>
            <person name="Hegedus J.C."/>
            <person name="Henrissat B."/>
            <person name="Johnson J."/>
            <person name="Lipzen A."/>
            <person name="Ohm R."/>
            <person name="Nagy I."/>
            <person name="Pangilinan J."/>
            <person name="Yan J."/>
            <person name="Xiong Y."/>
            <person name="Grigoriev I.V."/>
            <person name="Hibbett D.S."/>
            <person name="Nagy L.G."/>
        </authorList>
    </citation>
    <scope>NUCLEOTIDE SEQUENCE [LARGE SCALE GENOMIC DNA]</scope>
    <source>
        <strain evidence="3 4">SZMC22713</strain>
    </source>
</reference>
<feature type="compositionally biased region" description="Polar residues" evidence="2">
    <location>
        <begin position="216"/>
        <end position="237"/>
    </location>
</feature>
<evidence type="ECO:0000313" key="4">
    <source>
        <dbReference type="Proteomes" id="UP000294933"/>
    </source>
</evidence>
<dbReference type="AlphaFoldDB" id="A0A4Y7QDC4"/>
<keyword evidence="1" id="KW-0469">Meiosis</keyword>
<evidence type="ECO:0000256" key="1">
    <source>
        <dbReference type="ARBA" id="ARBA00023254"/>
    </source>
</evidence>
<feature type="compositionally biased region" description="Polar residues" evidence="2">
    <location>
        <begin position="324"/>
        <end position="339"/>
    </location>
</feature>
<dbReference type="PANTHER" id="PTHR22663">
    <property type="entry name" value="RING FINGER PROTEIN NARYA-RELATED"/>
    <property type="match status" value="1"/>
</dbReference>
<protein>
    <submittedName>
        <fullName evidence="3">Uncharacterized protein</fullName>
    </submittedName>
</protein>